<keyword evidence="13" id="KW-1185">Reference proteome</keyword>
<keyword evidence="6" id="KW-0564">Palmitate</keyword>
<dbReference type="GO" id="GO:0005794">
    <property type="term" value="C:Golgi apparatus"/>
    <property type="evidence" value="ECO:0007669"/>
    <property type="project" value="TreeGrafter"/>
</dbReference>
<keyword evidence="4 10" id="KW-1133">Transmembrane helix</keyword>
<comment type="subcellular location">
    <subcellularLocation>
        <location evidence="1">Endomembrane system</location>
        <topology evidence="1">Multi-pass membrane protein</topology>
    </subcellularLocation>
</comment>
<evidence type="ECO:0000256" key="8">
    <source>
        <dbReference type="ARBA" id="ARBA00023315"/>
    </source>
</evidence>
<evidence type="ECO:0000313" key="12">
    <source>
        <dbReference type="EMBL" id="KAJ5067500.1"/>
    </source>
</evidence>
<comment type="catalytic activity">
    <reaction evidence="9 10">
        <text>L-cysteinyl-[protein] + hexadecanoyl-CoA = S-hexadecanoyl-L-cysteinyl-[protein] + CoA</text>
        <dbReference type="Rhea" id="RHEA:36683"/>
        <dbReference type="Rhea" id="RHEA-COMP:10131"/>
        <dbReference type="Rhea" id="RHEA-COMP:11032"/>
        <dbReference type="ChEBI" id="CHEBI:29950"/>
        <dbReference type="ChEBI" id="CHEBI:57287"/>
        <dbReference type="ChEBI" id="CHEBI:57379"/>
        <dbReference type="ChEBI" id="CHEBI:74151"/>
        <dbReference type="EC" id="2.3.1.225"/>
    </reaction>
</comment>
<dbReference type="GO" id="GO:0006612">
    <property type="term" value="P:protein targeting to membrane"/>
    <property type="evidence" value="ECO:0007669"/>
    <property type="project" value="TreeGrafter"/>
</dbReference>
<proteinExistence type="inferred from homology"/>
<feature type="transmembrane region" description="Helical" evidence="10">
    <location>
        <begin position="217"/>
        <end position="240"/>
    </location>
</feature>
<feature type="domain" description="Palmitoyltransferase DHHC" evidence="11">
    <location>
        <begin position="126"/>
        <end position="254"/>
    </location>
</feature>
<name>A0A9Q0L8R4_ANAIG</name>
<keyword evidence="5 10" id="KW-0472">Membrane</keyword>
<comment type="domain">
    <text evidence="10">The DHHC domain is required for palmitoyltransferase activity.</text>
</comment>
<evidence type="ECO:0000256" key="5">
    <source>
        <dbReference type="ARBA" id="ARBA00023136"/>
    </source>
</evidence>
<dbReference type="GO" id="GO:0019706">
    <property type="term" value="F:protein-cysteine S-palmitoyltransferase activity"/>
    <property type="evidence" value="ECO:0007669"/>
    <property type="project" value="UniProtKB-EC"/>
</dbReference>
<dbReference type="AlphaFoldDB" id="A0A9Q0L8R4"/>
<evidence type="ECO:0000256" key="1">
    <source>
        <dbReference type="ARBA" id="ARBA00004127"/>
    </source>
</evidence>
<dbReference type="PANTHER" id="PTHR22883:SF43">
    <property type="entry name" value="PALMITOYLTRANSFERASE APP"/>
    <property type="match status" value="1"/>
</dbReference>
<keyword evidence="8 10" id="KW-0012">Acyltransferase</keyword>
<evidence type="ECO:0000259" key="11">
    <source>
        <dbReference type="Pfam" id="PF01529"/>
    </source>
</evidence>
<feature type="transmembrane region" description="Helical" evidence="10">
    <location>
        <begin position="72"/>
        <end position="93"/>
    </location>
</feature>
<keyword evidence="7" id="KW-0449">Lipoprotein</keyword>
<dbReference type="Proteomes" id="UP001149090">
    <property type="component" value="Unassembled WGS sequence"/>
</dbReference>
<dbReference type="PROSITE" id="PS50216">
    <property type="entry name" value="DHHC"/>
    <property type="match status" value="1"/>
</dbReference>
<dbReference type="EMBL" id="JAPDFW010000126">
    <property type="protein sequence ID" value="KAJ5067500.1"/>
    <property type="molecule type" value="Genomic_DNA"/>
</dbReference>
<evidence type="ECO:0000256" key="10">
    <source>
        <dbReference type="RuleBase" id="RU079119"/>
    </source>
</evidence>
<evidence type="ECO:0000256" key="6">
    <source>
        <dbReference type="ARBA" id="ARBA00023139"/>
    </source>
</evidence>
<evidence type="ECO:0000256" key="2">
    <source>
        <dbReference type="ARBA" id="ARBA00022679"/>
    </source>
</evidence>
<accession>A0A9Q0L8R4</accession>
<evidence type="ECO:0000256" key="4">
    <source>
        <dbReference type="ARBA" id="ARBA00022989"/>
    </source>
</evidence>
<dbReference type="OrthoDB" id="4096362at2759"/>
<reference evidence="12" key="1">
    <citation type="submission" date="2022-10" db="EMBL/GenBank/DDBJ databases">
        <title>Novel sulphate-reducing endosymbionts in the free-living metamonad Anaeramoeba.</title>
        <authorList>
            <person name="Jerlstrom-Hultqvist J."/>
            <person name="Cepicka I."/>
            <person name="Gallot-Lavallee L."/>
            <person name="Salas-Leiva D."/>
            <person name="Curtis B.A."/>
            <person name="Zahonova K."/>
            <person name="Pipaliya S."/>
            <person name="Dacks J."/>
            <person name="Roger A.J."/>
        </authorList>
    </citation>
    <scope>NUCLEOTIDE SEQUENCE</scope>
    <source>
        <strain evidence="12">BMAN</strain>
    </source>
</reference>
<evidence type="ECO:0000256" key="3">
    <source>
        <dbReference type="ARBA" id="ARBA00022692"/>
    </source>
</evidence>
<protein>
    <recommendedName>
        <fullName evidence="10">Palmitoyltransferase</fullName>
        <ecNumber evidence="10">2.3.1.225</ecNumber>
    </recommendedName>
</protein>
<keyword evidence="3 10" id="KW-0812">Transmembrane</keyword>
<dbReference type="OMA" id="PSSHDGN"/>
<dbReference type="InterPro" id="IPR039859">
    <property type="entry name" value="PFA4/ZDH16/20/ERF2-like"/>
</dbReference>
<evidence type="ECO:0000256" key="7">
    <source>
        <dbReference type="ARBA" id="ARBA00023288"/>
    </source>
</evidence>
<feature type="transmembrane region" description="Helical" evidence="10">
    <location>
        <begin position="172"/>
        <end position="197"/>
    </location>
</feature>
<evidence type="ECO:0000256" key="9">
    <source>
        <dbReference type="ARBA" id="ARBA00048048"/>
    </source>
</evidence>
<organism evidence="12 13">
    <name type="scientific">Anaeramoeba ignava</name>
    <name type="common">Anaerobic marine amoeba</name>
    <dbReference type="NCBI Taxonomy" id="1746090"/>
    <lineage>
        <taxon>Eukaryota</taxon>
        <taxon>Metamonada</taxon>
        <taxon>Anaeramoebidae</taxon>
        <taxon>Anaeramoeba</taxon>
    </lineage>
</organism>
<feature type="transmembrane region" description="Helical" evidence="10">
    <location>
        <begin position="46"/>
        <end position="66"/>
    </location>
</feature>
<dbReference type="GO" id="GO:0005783">
    <property type="term" value="C:endoplasmic reticulum"/>
    <property type="evidence" value="ECO:0007669"/>
    <property type="project" value="TreeGrafter"/>
</dbReference>
<dbReference type="Pfam" id="PF01529">
    <property type="entry name" value="DHHC"/>
    <property type="match status" value="1"/>
</dbReference>
<dbReference type="PANTHER" id="PTHR22883">
    <property type="entry name" value="ZINC FINGER DHHC DOMAIN CONTAINING PROTEIN"/>
    <property type="match status" value="1"/>
</dbReference>
<evidence type="ECO:0000313" key="13">
    <source>
        <dbReference type="Proteomes" id="UP001149090"/>
    </source>
</evidence>
<sequence length="357" mass="40974">MNKIYTNTEKTDITDLTETPLWKVYPGKQTFCCSGYMNTGPDVSKLVISLVMFNIPLAIFIIFVAWPLKIYVFSIALFLTISTDINLICTAFVDPGIINPLPKQSTHANTSIIPKKKQIVKNQEINLPYCETCNMPRPIRASHCSRCNHCVACFDHHCPWVGTDIGIRNYRFFALFLFGVFFASVYALACSAVYLALLLYKYITDKFTIDSSWRLTMTVISGIGGGIGIWAIRALCLFHFRLISKNLTTREFHKDIWIDSNPFDKGCCKNWQEKFCTRIAPRMINFHSRATQGQISTFYRYIQEDKDKFKGTQKANKLVKGLYQEFQKSYTGKNKMEDAWDIVDLSDVELELSSDYL</sequence>
<gene>
    <name evidence="12" type="ORF">M0811_12852</name>
</gene>
<dbReference type="EC" id="2.3.1.225" evidence="10"/>
<comment type="caution">
    <text evidence="12">The sequence shown here is derived from an EMBL/GenBank/DDBJ whole genome shotgun (WGS) entry which is preliminary data.</text>
</comment>
<keyword evidence="2 10" id="KW-0808">Transferase</keyword>
<dbReference type="InterPro" id="IPR001594">
    <property type="entry name" value="Palmitoyltrfase_DHHC"/>
</dbReference>
<comment type="similarity">
    <text evidence="10">Belongs to the DHHC palmitoyltransferase family.</text>
</comment>